<organism evidence="1">
    <name type="scientific">Rhizophora mucronata</name>
    <name type="common">Asiatic mangrove</name>
    <dbReference type="NCBI Taxonomy" id="61149"/>
    <lineage>
        <taxon>Eukaryota</taxon>
        <taxon>Viridiplantae</taxon>
        <taxon>Streptophyta</taxon>
        <taxon>Embryophyta</taxon>
        <taxon>Tracheophyta</taxon>
        <taxon>Spermatophyta</taxon>
        <taxon>Magnoliopsida</taxon>
        <taxon>eudicotyledons</taxon>
        <taxon>Gunneridae</taxon>
        <taxon>Pentapetalae</taxon>
        <taxon>rosids</taxon>
        <taxon>fabids</taxon>
        <taxon>Malpighiales</taxon>
        <taxon>Rhizophoraceae</taxon>
        <taxon>Rhizophora</taxon>
    </lineage>
</organism>
<name>A0A2P2IRY2_RHIMU</name>
<protein>
    <submittedName>
        <fullName evidence="1">Uncharacterized protein</fullName>
    </submittedName>
</protein>
<dbReference type="AlphaFoldDB" id="A0A2P2IRY2"/>
<dbReference type="EMBL" id="GGEC01003509">
    <property type="protein sequence ID" value="MBW83992.1"/>
    <property type="molecule type" value="Transcribed_RNA"/>
</dbReference>
<evidence type="ECO:0000313" key="1">
    <source>
        <dbReference type="EMBL" id="MBW83992.1"/>
    </source>
</evidence>
<accession>A0A2P2IRY2</accession>
<proteinExistence type="predicted"/>
<sequence length="31" mass="3806">MQKHGLKREFRIVCERFGKPFWTRGFLPVQL</sequence>
<reference evidence="1" key="1">
    <citation type="submission" date="2018-02" db="EMBL/GenBank/DDBJ databases">
        <title>Rhizophora mucronata_Transcriptome.</title>
        <authorList>
            <person name="Meera S.P."/>
            <person name="Sreeshan A."/>
            <person name="Augustine A."/>
        </authorList>
    </citation>
    <scope>NUCLEOTIDE SEQUENCE</scope>
    <source>
        <tissue evidence="1">Leaf</tissue>
    </source>
</reference>